<proteinExistence type="predicted"/>
<evidence type="ECO:0000313" key="2">
    <source>
        <dbReference type="Proteomes" id="UP000240493"/>
    </source>
</evidence>
<dbReference type="AlphaFoldDB" id="A0A2T3YZR1"/>
<gene>
    <name evidence="1" type="ORF">M441DRAFT_245873</name>
</gene>
<sequence>MVADVCLVIAPASAMYVICAPHHLKFRASPISSLGRGAILGTYLFSCLLRLPPSDRGEENDTTNRRIARPYEQNHTIQINNTYHTVQPQSDRPHESGVVPALMMETFAE</sequence>
<dbReference type="Proteomes" id="UP000240493">
    <property type="component" value="Unassembled WGS sequence"/>
</dbReference>
<name>A0A2T3YZR1_TRIA4</name>
<dbReference type="EMBL" id="KZ679266">
    <property type="protein sequence ID" value="PTB38048.1"/>
    <property type="molecule type" value="Genomic_DNA"/>
</dbReference>
<evidence type="ECO:0000313" key="1">
    <source>
        <dbReference type="EMBL" id="PTB38048.1"/>
    </source>
</evidence>
<reference evidence="1 2" key="1">
    <citation type="submission" date="2016-07" db="EMBL/GenBank/DDBJ databases">
        <title>Multiple horizontal gene transfer events from other fungi enriched the ability of initially mycotrophic Trichoderma (Ascomycota) to feed on dead plant biomass.</title>
        <authorList>
            <consortium name="DOE Joint Genome Institute"/>
            <person name="Aerts A."/>
            <person name="Atanasova L."/>
            <person name="Chenthamara K."/>
            <person name="Zhang J."/>
            <person name="Grujic M."/>
            <person name="Henrissat B."/>
            <person name="Kuo A."/>
            <person name="Salamov A."/>
            <person name="Lipzen A."/>
            <person name="Labutti K."/>
            <person name="Barry K."/>
            <person name="Miao Y."/>
            <person name="Rahimi M.J."/>
            <person name="Shen Q."/>
            <person name="Grigoriev I.V."/>
            <person name="Kubicek C.P."/>
            <person name="Druzhinina I.S."/>
        </authorList>
    </citation>
    <scope>NUCLEOTIDE SEQUENCE [LARGE SCALE GENOMIC DNA]</scope>
    <source>
        <strain evidence="1 2">CBS 433.97</strain>
    </source>
</reference>
<organism evidence="1 2">
    <name type="scientific">Trichoderma asperellum (strain ATCC 204424 / CBS 433.97 / NBRC 101777)</name>
    <dbReference type="NCBI Taxonomy" id="1042311"/>
    <lineage>
        <taxon>Eukaryota</taxon>
        <taxon>Fungi</taxon>
        <taxon>Dikarya</taxon>
        <taxon>Ascomycota</taxon>
        <taxon>Pezizomycotina</taxon>
        <taxon>Sordariomycetes</taxon>
        <taxon>Hypocreomycetidae</taxon>
        <taxon>Hypocreales</taxon>
        <taxon>Hypocreaceae</taxon>
        <taxon>Trichoderma</taxon>
    </lineage>
</organism>
<protein>
    <submittedName>
        <fullName evidence="1">Uncharacterized protein</fullName>
    </submittedName>
</protein>
<accession>A0A2T3YZR1</accession>
<keyword evidence="2" id="KW-1185">Reference proteome</keyword>